<dbReference type="GO" id="GO:0046872">
    <property type="term" value="F:metal ion binding"/>
    <property type="evidence" value="ECO:0007669"/>
    <property type="project" value="UniProtKB-KW"/>
</dbReference>
<evidence type="ECO:0000259" key="12">
    <source>
        <dbReference type="PROSITE" id="PS50939"/>
    </source>
</evidence>
<feature type="transmembrane region" description="Helical" evidence="11">
    <location>
        <begin position="51"/>
        <end position="75"/>
    </location>
</feature>
<dbReference type="GO" id="GO:0140575">
    <property type="term" value="F:transmembrane monodehydroascorbate reductase activity"/>
    <property type="evidence" value="ECO:0007669"/>
    <property type="project" value="InterPro"/>
</dbReference>
<dbReference type="Proteomes" id="UP000676409">
    <property type="component" value="Chromosome"/>
</dbReference>
<comment type="cofactor">
    <cofactor evidence="1">
        <name>heme b</name>
        <dbReference type="ChEBI" id="CHEBI:60344"/>
    </cofactor>
</comment>
<dbReference type="PANTHER" id="PTHR15422:SF24">
    <property type="entry name" value="DOMON RELATED DOMAIN-CONTAINING PROTEIN"/>
    <property type="match status" value="1"/>
</dbReference>
<keyword evidence="3" id="KW-0813">Transport</keyword>
<evidence type="ECO:0000256" key="1">
    <source>
        <dbReference type="ARBA" id="ARBA00001970"/>
    </source>
</evidence>
<sequence>MKAYRIPIGIVAAAAAALIGALLTCGADPVVHWLMRPWSGDLHHHLAMPIAWHARLMVAGWVVAMPIGILVARFFKVLPSQNWPKELDNKTWWNWHRLLQALGYVLALGAIWLVWDLPRPTGLLMLLHVAAGWTVVTLGGLQILSGLLRGSKGAPADVATGRAAERGDHYDMTRRRIVFEHVHKAGGYVAVLLSWATAVMGLILVDAPRWMWLVIGLWWIVAALCFAIWQRLGLCIDTYQAIWGADPVHPGNTVRPIGFGVRRREFRPEQASNGRTANAQHQPHG</sequence>
<protein>
    <recommendedName>
        <fullName evidence="12">Cytochrome b561 domain-containing protein</fullName>
    </recommendedName>
</protein>
<dbReference type="InterPro" id="IPR006593">
    <property type="entry name" value="Cyt_b561/ferric_Rdtase_TM"/>
</dbReference>
<evidence type="ECO:0000256" key="4">
    <source>
        <dbReference type="ARBA" id="ARBA00022617"/>
    </source>
</evidence>
<dbReference type="GO" id="GO:0016020">
    <property type="term" value="C:membrane"/>
    <property type="evidence" value="ECO:0007669"/>
    <property type="project" value="UniProtKB-SubCell"/>
</dbReference>
<feature type="domain" description="Cytochrome b561" evidence="12">
    <location>
        <begin position="18"/>
        <end position="235"/>
    </location>
</feature>
<evidence type="ECO:0000256" key="2">
    <source>
        <dbReference type="ARBA" id="ARBA00004141"/>
    </source>
</evidence>
<dbReference type="CDD" id="cd08760">
    <property type="entry name" value="Cyt_b561_FRRS1_like"/>
    <property type="match status" value="1"/>
</dbReference>
<dbReference type="PROSITE" id="PS50939">
    <property type="entry name" value="CYTOCHROME_B561"/>
    <property type="match status" value="1"/>
</dbReference>
<evidence type="ECO:0000256" key="5">
    <source>
        <dbReference type="ARBA" id="ARBA00022692"/>
    </source>
</evidence>
<evidence type="ECO:0000256" key="11">
    <source>
        <dbReference type="SAM" id="Phobius"/>
    </source>
</evidence>
<organism evidence="13 14">
    <name type="scientific">Phenylobacterium montanum</name>
    <dbReference type="NCBI Taxonomy" id="2823693"/>
    <lineage>
        <taxon>Bacteria</taxon>
        <taxon>Pseudomonadati</taxon>
        <taxon>Pseudomonadota</taxon>
        <taxon>Alphaproteobacteria</taxon>
        <taxon>Caulobacterales</taxon>
        <taxon>Caulobacteraceae</taxon>
        <taxon>Phenylobacterium</taxon>
    </lineage>
</organism>
<comment type="subcellular location">
    <subcellularLocation>
        <location evidence="2">Membrane</location>
        <topology evidence="2">Multi-pass membrane protein</topology>
    </subcellularLocation>
</comment>
<evidence type="ECO:0000313" key="14">
    <source>
        <dbReference type="Proteomes" id="UP000676409"/>
    </source>
</evidence>
<dbReference type="SMART" id="SM00665">
    <property type="entry name" value="B561"/>
    <property type="match status" value="1"/>
</dbReference>
<evidence type="ECO:0000256" key="8">
    <source>
        <dbReference type="ARBA" id="ARBA00022989"/>
    </source>
</evidence>
<accession>A0A975G455</accession>
<keyword evidence="7" id="KW-0249">Electron transport</keyword>
<keyword evidence="9" id="KW-0408">Iron</keyword>
<reference evidence="13" key="1">
    <citation type="submission" date="2021-04" db="EMBL/GenBank/DDBJ databases">
        <title>The complete genome sequence of Caulobacter sp. S6.</title>
        <authorList>
            <person name="Tang Y."/>
            <person name="Ouyang W."/>
            <person name="Liu Q."/>
            <person name="Huang B."/>
            <person name="Guo Z."/>
            <person name="Lei P."/>
        </authorList>
    </citation>
    <scope>NUCLEOTIDE SEQUENCE</scope>
    <source>
        <strain evidence="13">S6</strain>
    </source>
</reference>
<dbReference type="InterPro" id="IPR045150">
    <property type="entry name" value="CYB561D1/2"/>
</dbReference>
<dbReference type="RefSeq" id="WP_211940284.1">
    <property type="nucleotide sequence ID" value="NZ_CP073078.1"/>
</dbReference>
<keyword evidence="10 11" id="KW-0472">Membrane</keyword>
<feature type="transmembrane region" description="Helical" evidence="11">
    <location>
        <begin position="95"/>
        <end position="115"/>
    </location>
</feature>
<dbReference type="KEGG" id="caul:KCG34_10400"/>
<dbReference type="AlphaFoldDB" id="A0A975G455"/>
<feature type="transmembrane region" description="Helical" evidence="11">
    <location>
        <begin position="185"/>
        <end position="204"/>
    </location>
</feature>
<evidence type="ECO:0000256" key="3">
    <source>
        <dbReference type="ARBA" id="ARBA00022448"/>
    </source>
</evidence>
<feature type="transmembrane region" description="Helical" evidence="11">
    <location>
        <begin position="121"/>
        <end position="144"/>
    </location>
</feature>
<dbReference type="PANTHER" id="PTHR15422">
    <property type="entry name" value="OS05G0565100 PROTEIN"/>
    <property type="match status" value="1"/>
</dbReference>
<evidence type="ECO:0000256" key="9">
    <source>
        <dbReference type="ARBA" id="ARBA00023004"/>
    </source>
</evidence>
<gene>
    <name evidence="13" type="ORF">KCG34_10400</name>
</gene>
<keyword evidence="6" id="KW-0479">Metal-binding</keyword>
<evidence type="ECO:0000313" key="13">
    <source>
        <dbReference type="EMBL" id="QUD90233.1"/>
    </source>
</evidence>
<keyword evidence="8 11" id="KW-1133">Transmembrane helix</keyword>
<feature type="transmembrane region" description="Helical" evidence="11">
    <location>
        <begin position="210"/>
        <end position="229"/>
    </location>
</feature>
<keyword evidence="4" id="KW-0349">Heme</keyword>
<dbReference type="EMBL" id="CP073078">
    <property type="protein sequence ID" value="QUD90233.1"/>
    <property type="molecule type" value="Genomic_DNA"/>
</dbReference>
<dbReference type="Gene3D" id="1.20.120.1770">
    <property type="match status" value="1"/>
</dbReference>
<evidence type="ECO:0000256" key="7">
    <source>
        <dbReference type="ARBA" id="ARBA00022982"/>
    </source>
</evidence>
<keyword evidence="5 11" id="KW-0812">Transmembrane</keyword>
<keyword evidence="14" id="KW-1185">Reference proteome</keyword>
<evidence type="ECO:0000256" key="6">
    <source>
        <dbReference type="ARBA" id="ARBA00022723"/>
    </source>
</evidence>
<name>A0A975G455_9CAUL</name>
<dbReference type="GO" id="GO:0020037">
    <property type="term" value="F:heme binding"/>
    <property type="evidence" value="ECO:0007669"/>
    <property type="project" value="TreeGrafter"/>
</dbReference>
<dbReference type="Pfam" id="PF03188">
    <property type="entry name" value="Cytochrom_B561"/>
    <property type="match status" value="1"/>
</dbReference>
<evidence type="ECO:0000256" key="10">
    <source>
        <dbReference type="ARBA" id="ARBA00023136"/>
    </source>
</evidence>
<proteinExistence type="predicted"/>